<evidence type="ECO:0008006" key="4">
    <source>
        <dbReference type="Google" id="ProtNLM"/>
    </source>
</evidence>
<gene>
    <name evidence="2" type="ORF">OG863_33285</name>
</gene>
<evidence type="ECO:0000313" key="3">
    <source>
        <dbReference type="Proteomes" id="UP001344251"/>
    </source>
</evidence>
<sequence length="170" mass="19172">MDFATKMENDTWENSYVDPSAGKVSVRRYAADWLALKPMAADVEELYALWRRQGAMPNTMDSRRIALSGMFSHVVRHKRIRENPVKQAEQPANPIMQVDERALPSFDEISALAKEFGPRLEPAVWLMADCVSESRWESFQRTSSTARCVAGGRLCVSRIPQVSTLPSTLP</sequence>
<dbReference type="EMBL" id="CP109106">
    <property type="protein sequence ID" value="WSB72438.1"/>
    <property type="molecule type" value="Genomic_DNA"/>
</dbReference>
<evidence type="ECO:0000256" key="1">
    <source>
        <dbReference type="ARBA" id="ARBA00023125"/>
    </source>
</evidence>
<keyword evidence="1" id="KW-0238">DNA-binding</keyword>
<dbReference type="SUPFAM" id="SSF56349">
    <property type="entry name" value="DNA breaking-rejoining enzymes"/>
    <property type="match status" value="1"/>
</dbReference>
<dbReference type="InterPro" id="IPR011010">
    <property type="entry name" value="DNA_brk_join_enz"/>
</dbReference>
<evidence type="ECO:0000313" key="2">
    <source>
        <dbReference type="EMBL" id="WSB72438.1"/>
    </source>
</evidence>
<organism evidence="2 3">
    <name type="scientific">Streptomyces decoyicus</name>
    <dbReference type="NCBI Taxonomy" id="249567"/>
    <lineage>
        <taxon>Bacteria</taxon>
        <taxon>Bacillati</taxon>
        <taxon>Actinomycetota</taxon>
        <taxon>Actinomycetes</taxon>
        <taxon>Kitasatosporales</taxon>
        <taxon>Streptomycetaceae</taxon>
        <taxon>Streptomyces</taxon>
    </lineage>
</organism>
<name>A0ABZ1FR05_9ACTN</name>
<proteinExistence type="predicted"/>
<protein>
    <recommendedName>
        <fullName evidence="4">Core-binding (CB) domain-containing protein</fullName>
    </recommendedName>
</protein>
<dbReference type="RefSeq" id="WP_326622098.1">
    <property type="nucleotide sequence ID" value="NZ_CP109106.1"/>
</dbReference>
<keyword evidence="3" id="KW-1185">Reference proteome</keyword>
<dbReference type="Proteomes" id="UP001344251">
    <property type="component" value="Chromosome"/>
</dbReference>
<dbReference type="InterPro" id="IPR010998">
    <property type="entry name" value="Integrase_recombinase_N"/>
</dbReference>
<dbReference type="Gene3D" id="1.10.150.130">
    <property type="match status" value="1"/>
</dbReference>
<accession>A0ABZ1FR05</accession>
<reference evidence="2 3" key="1">
    <citation type="submission" date="2022-10" db="EMBL/GenBank/DDBJ databases">
        <title>The complete genomes of actinobacterial strains from the NBC collection.</title>
        <authorList>
            <person name="Joergensen T.S."/>
            <person name="Alvarez Arevalo M."/>
            <person name="Sterndorff E.B."/>
            <person name="Faurdal D."/>
            <person name="Vuksanovic O."/>
            <person name="Mourched A.-S."/>
            <person name="Charusanti P."/>
            <person name="Shaw S."/>
            <person name="Blin K."/>
            <person name="Weber T."/>
        </authorList>
    </citation>
    <scope>NUCLEOTIDE SEQUENCE [LARGE SCALE GENOMIC DNA]</scope>
    <source>
        <strain evidence="2 3">NBC 01774</strain>
    </source>
</reference>